<keyword evidence="1" id="KW-0472">Membrane</keyword>
<dbReference type="Proteomes" id="UP000002068">
    <property type="component" value="Chromosome"/>
</dbReference>
<proteinExistence type="predicted"/>
<reference evidence="2 3" key="1">
    <citation type="journal article" date="2009" name="Genome Biol.">
        <title>Comparative genome and phenotypic analysis of Clostridium difficile 027 strains provides insight into the evolution of a hypervirulent bacterium.</title>
        <authorList>
            <person name="Stabler R.A."/>
            <person name="He M."/>
            <person name="Dawson L."/>
            <person name="Martin M."/>
            <person name="Valiente E."/>
            <person name="Corton C."/>
            <person name="Lawley T.D."/>
            <person name="Sebaihia M."/>
            <person name="Quail M.A."/>
            <person name="Rose G."/>
            <person name="Gerding D.N."/>
            <person name="Gibert M."/>
            <person name="Popoff M.R."/>
            <person name="Parkhill J."/>
            <person name="Dougan G."/>
            <person name="Wren B.W."/>
        </authorList>
    </citation>
    <scope>NUCLEOTIDE SEQUENCE [LARGE SCALE GENOMIC DNA]</scope>
    <source>
        <strain evidence="2 3">CD196</strain>
    </source>
</reference>
<keyword evidence="1" id="KW-0812">Transmembrane</keyword>
<evidence type="ECO:0000313" key="3">
    <source>
        <dbReference type="Proteomes" id="UP000002068"/>
    </source>
</evidence>
<accession>A0A0H3N8V6</accession>
<dbReference type="KEGG" id="cdc:CD196_0578"/>
<gene>
    <name evidence="2" type="ordered locus">CD196_0578</name>
</gene>
<protein>
    <submittedName>
        <fullName evidence="2">Uncharacterized protein</fullName>
    </submittedName>
</protein>
<dbReference type="AlphaFoldDB" id="A0A0H3N8V6"/>
<keyword evidence="1" id="KW-1133">Transmembrane helix</keyword>
<name>A0A0H3N8V6_CLODC</name>
<dbReference type="HOGENOM" id="CLU_200478_2_0_9"/>
<organism evidence="2 3">
    <name type="scientific">Clostridioides difficile (strain CD196)</name>
    <name type="common">Peptoclostridium difficile</name>
    <dbReference type="NCBI Taxonomy" id="645462"/>
    <lineage>
        <taxon>Bacteria</taxon>
        <taxon>Bacillati</taxon>
        <taxon>Bacillota</taxon>
        <taxon>Clostridia</taxon>
        <taxon>Peptostreptococcales</taxon>
        <taxon>Peptostreptococcaceae</taxon>
        <taxon>Clostridioides</taxon>
    </lineage>
</organism>
<sequence>MFILNFGGLIMDSNNNTIKSTVKKGISFGSCLAMIISYTAWKSIPWAIFHGLMSWIYVLYYWVKYA</sequence>
<dbReference type="EMBL" id="FN538970">
    <property type="protein sequence ID" value="CBA61113.1"/>
    <property type="molecule type" value="Genomic_DNA"/>
</dbReference>
<evidence type="ECO:0000256" key="1">
    <source>
        <dbReference type="SAM" id="Phobius"/>
    </source>
</evidence>
<evidence type="ECO:0000313" key="2">
    <source>
        <dbReference type="EMBL" id="CBA61113.1"/>
    </source>
</evidence>
<feature type="transmembrane region" description="Helical" evidence="1">
    <location>
        <begin position="47"/>
        <end position="63"/>
    </location>
</feature>